<evidence type="ECO:0000256" key="1">
    <source>
        <dbReference type="ARBA" id="ARBA00001947"/>
    </source>
</evidence>
<dbReference type="PROSITE" id="PS50860">
    <property type="entry name" value="AA_TRNA_LIGASE_II_ALA"/>
    <property type="match status" value="1"/>
</dbReference>
<comment type="subcellular location">
    <subcellularLocation>
        <location evidence="2">Cytoplasm</location>
    </subcellularLocation>
</comment>
<keyword evidence="5" id="KW-0175">Coiled coil</keyword>
<reference evidence="7 8" key="1">
    <citation type="submission" date="2023-07" db="EMBL/GenBank/DDBJ databases">
        <title>Genomic Encyclopedia of Type Strains, Phase IV (KMG-IV): sequencing the most valuable type-strain genomes for metagenomic binning, comparative biology and taxonomic classification.</title>
        <authorList>
            <person name="Goeker M."/>
        </authorList>
    </citation>
    <scope>NUCLEOTIDE SEQUENCE [LARGE SCALE GENOMIC DNA]</scope>
    <source>
        <strain evidence="7 8">DSM 23948</strain>
    </source>
</reference>
<dbReference type="InterPro" id="IPR003156">
    <property type="entry name" value="DHHA1_dom"/>
</dbReference>
<dbReference type="PANTHER" id="PTHR43462">
    <property type="entry name" value="ALANYL-TRNA EDITING PROTEIN"/>
    <property type="match status" value="1"/>
</dbReference>
<dbReference type="EC" id="6.1.1.7" evidence="7"/>
<keyword evidence="4" id="KW-0862">Zinc</keyword>
<protein>
    <submittedName>
        <fullName evidence="7">Alanyl-tRNA synthetase</fullName>
        <ecNumber evidence="7">6.1.1.7</ecNumber>
    </submittedName>
</protein>
<organism evidence="7 8">
    <name type="scientific">Anoxybacillus andreesenii</name>
    <dbReference type="NCBI Taxonomy" id="1325932"/>
    <lineage>
        <taxon>Bacteria</taxon>
        <taxon>Bacillati</taxon>
        <taxon>Bacillota</taxon>
        <taxon>Bacilli</taxon>
        <taxon>Bacillales</taxon>
        <taxon>Anoxybacillaceae</taxon>
        <taxon>Anoxybacillus</taxon>
    </lineage>
</organism>
<proteinExistence type="predicted"/>
<dbReference type="RefSeq" id="WP_307151150.1">
    <property type="nucleotide sequence ID" value="NZ_JAUSTU010000014.1"/>
</dbReference>
<keyword evidence="8" id="KW-1185">Reference proteome</keyword>
<dbReference type="InterPro" id="IPR018163">
    <property type="entry name" value="Thr/Ala-tRNA-synth_IIc_edit"/>
</dbReference>
<dbReference type="Pfam" id="PF01411">
    <property type="entry name" value="tRNA-synt_2c"/>
    <property type="match status" value="1"/>
</dbReference>
<dbReference type="SUPFAM" id="SSF50447">
    <property type="entry name" value="Translation proteins"/>
    <property type="match status" value="1"/>
</dbReference>
<evidence type="ECO:0000256" key="4">
    <source>
        <dbReference type="ARBA" id="ARBA00022833"/>
    </source>
</evidence>
<keyword evidence="3" id="KW-0479">Metal-binding</keyword>
<evidence type="ECO:0000313" key="8">
    <source>
        <dbReference type="Proteomes" id="UP001231362"/>
    </source>
</evidence>
<sequence>MTEKLYYKNVYQKKFTAKGLCQKQDENGNRYVVLDKTAFYPTGGGQPFDKGSLNGIQVTNVEEIDGEIRHYVTTELKQIDEIEGVVDWERRFDHMQQHSGQHILTAAFVELFGVQTVSFHLGKEISTIDLNTENLTTDMISQVEKRANEIILENRGIETKWVTMEEALQYNLRKELSVSEDIRLVIIPEFDYNGCGGTHPSSTGQVGSIKILAWERQKKQVRLQFVCGNRVLKQLEQKHSIVLKLCQMLSAPEQEMESAVQKLLEVNKTLGKTVDELKEEMLRYEAETLWTSLEEWNGTPVIKKVFKDRTIKELQQLAKIITLQHRGINLFLVAENEDKLQFVCARDADASVNMKEMVQQILPLIHGKGGGSERSAQGGGEAVITGEELLAKIESIIRETMIQ</sequence>
<dbReference type="InterPro" id="IPR018165">
    <property type="entry name" value="Ala-tRNA-synth_IIc_core"/>
</dbReference>
<evidence type="ECO:0000256" key="3">
    <source>
        <dbReference type="ARBA" id="ARBA00022723"/>
    </source>
</evidence>
<dbReference type="InterPro" id="IPR051335">
    <property type="entry name" value="Alanyl-tRNA_Editing_Enzymes"/>
</dbReference>
<accession>A0ABT9V6S0</accession>
<dbReference type="PANTHER" id="PTHR43462:SF1">
    <property type="entry name" value="ALANYL-TRNA EDITING PROTEIN AARSD1"/>
    <property type="match status" value="1"/>
</dbReference>
<feature type="domain" description="Alanyl-transfer RNA synthetases family profile" evidence="6">
    <location>
        <begin position="1"/>
        <end position="237"/>
    </location>
</feature>
<name>A0ABT9V6S0_9BACL</name>
<gene>
    <name evidence="7" type="ORF">J2S07_002965</name>
</gene>
<dbReference type="Pfam" id="PF07973">
    <property type="entry name" value="tRNA_SAD"/>
    <property type="match status" value="1"/>
</dbReference>
<dbReference type="InterPro" id="IPR018164">
    <property type="entry name" value="Ala-tRNA-synth_IIc_N"/>
</dbReference>
<dbReference type="EMBL" id="JAUSTU010000014">
    <property type="protein sequence ID" value="MDQ0156644.1"/>
    <property type="molecule type" value="Genomic_DNA"/>
</dbReference>
<dbReference type="SMART" id="SM00863">
    <property type="entry name" value="tRNA_SAD"/>
    <property type="match status" value="1"/>
</dbReference>
<dbReference type="Pfam" id="PF02272">
    <property type="entry name" value="DHHA1"/>
    <property type="match status" value="1"/>
</dbReference>
<dbReference type="Gene3D" id="3.30.980.10">
    <property type="entry name" value="Threonyl-trna Synthetase, Chain A, domain 2"/>
    <property type="match status" value="1"/>
</dbReference>
<dbReference type="InterPro" id="IPR012947">
    <property type="entry name" value="tRNA_SAD"/>
</dbReference>
<dbReference type="Gene3D" id="3.10.310.40">
    <property type="match status" value="1"/>
</dbReference>
<dbReference type="Gene3D" id="2.40.30.130">
    <property type="match status" value="1"/>
</dbReference>
<evidence type="ECO:0000256" key="2">
    <source>
        <dbReference type="ARBA" id="ARBA00004496"/>
    </source>
</evidence>
<dbReference type="SUPFAM" id="SSF55186">
    <property type="entry name" value="ThrRS/AlaRS common domain"/>
    <property type="match status" value="1"/>
</dbReference>
<keyword evidence="7" id="KW-0436">Ligase</keyword>
<evidence type="ECO:0000256" key="5">
    <source>
        <dbReference type="SAM" id="Coils"/>
    </source>
</evidence>
<evidence type="ECO:0000313" key="7">
    <source>
        <dbReference type="EMBL" id="MDQ0156644.1"/>
    </source>
</evidence>
<dbReference type="InterPro" id="IPR009000">
    <property type="entry name" value="Transl_B-barrel_sf"/>
</dbReference>
<comment type="cofactor">
    <cofactor evidence="1">
        <name>Zn(2+)</name>
        <dbReference type="ChEBI" id="CHEBI:29105"/>
    </cofactor>
</comment>
<dbReference type="GO" id="GO:0004813">
    <property type="term" value="F:alanine-tRNA ligase activity"/>
    <property type="evidence" value="ECO:0007669"/>
    <property type="project" value="UniProtKB-EC"/>
</dbReference>
<feature type="coiled-coil region" evidence="5">
    <location>
        <begin position="260"/>
        <end position="287"/>
    </location>
</feature>
<dbReference type="Proteomes" id="UP001231362">
    <property type="component" value="Unassembled WGS sequence"/>
</dbReference>
<evidence type="ECO:0000259" key="6">
    <source>
        <dbReference type="PROSITE" id="PS50860"/>
    </source>
</evidence>
<comment type="caution">
    <text evidence="7">The sequence shown here is derived from an EMBL/GenBank/DDBJ whole genome shotgun (WGS) entry which is preliminary data.</text>
</comment>